<protein>
    <submittedName>
        <fullName evidence="1">Uncharacterized protein</fullName>
    </submittedName>
</protein>
<proteinExistence type="predicted"/>
<keyword evidence="2" id="KW-1185">Reference proteome</keyword>
<sequence length="84" mass="9602">MQGREKRGDGRSKIIRIAPTEMFKEPFQGKKLQPAWGDEVPVARGLISCIPNRGDNMEEKRSRYFLPSSTRPWGIAFQRAPAEK</sequence>
<evidence type="ECO:0000313" key="2">
    <source>
        <dbReference type="Proteomes" id="UP001234297"/>
    </source>
</evidence>
<organism evidence="1 2">
    <name type="scientific">Persea americana</name>
    <name type="common">Avocado</name>
    <dbReference type="NCBI Taxonomy" id="3435"/>
    <lineage>
        <taxon>Eukaryota</taxon>
        <taxon>Viridiplantae</taxon>
        <taxon>Streptophyta</taxon>
        <taxon>Embryophyta</taxon>
        <taxon>Tracheophyta</taxon>
        <taxon>Spermatophyta</taxon>
        <taxon>Magnoliopsida</taxon>
        <taxon>Magnoliidae</taxon>
        <taxon>Laurales</taxon>
        <taxon>Lauraceae</taxon>
        <taxon>Persea</taxon>
    </lineage>
</organism>
<accession>A0ACC2MDF4</accession>
<evidence type="ECO:0000313" key="1">
    <source>
        <dbReference type="EMBL" id="KAJ8643460.1"/>
    </source>
</evidence>
<dbReference type="Proteomes" id="UP001234297">
    <property type="component" value="Chromosome 2"/>
</dbReference>
<gene>
    <name evidence="1" type="ORF">MRB53_005208</name>
</gene>
<dbReference type="EMBL" id="CM056810">
    <property type="protein sequence ID" value="KAJ8643460.1"/>
    <property type="molecule type" value="Genomic_DNA"/>
</dbReference>
<reference evidence="1 2" key="1">
    <citation type="journal article" date="2022" name="Hortic Res">
        <title>A haplotype resolved chromosomal level avocado genome allows analysis of novel avocado genes.</title>
        <authorList>
            <person name="Nath O."/>
            <person name="Fletcher S.J."/>
            <person name="Hayward A."/>
            <person name="Shaw L.M."/>
            <person name="Masouleh A.K."/>
            <person name="Furtado A."/>
            <person name="Henry R.J."/>
            <person name="Mitter N."/>
        </authorList>
    </citation>
    <scope>NUCLEOTIDE SEQUENCE [LARGE SCALE GENOMIC DNA]</scope>
    <source>
        <strain evidence="2">cv. Hass</strain>
    </source>
</reference>
<comment type="caution">
    <text evidence="1">The sequence shown here is derived from an EMBL/GenBank/DDBJ whole genome shotgun (WGS) entry which is preliminary data.</text>
</comment>
<name>A0ACC2MDF4_PERAE</name>